<dbReference type="AlphaFoldDB" id="A0AAV6X224"/>
<gene>
    <name evidence="1" type="ORF">BUALT_Bualt10G0097200</name>
</gene>
<dbReference type="GO" id="GO:0004497">
    <property type="term" value="F:monooxygenase activity"/>
    <property type="evidence" value="ECO:0007669"/>
    <property type="project" value="InterPro"/>
</dbReference>
<sequence length="182" mass="20311">MSLHLGNVYTVVVSSPEMAKEILQKHDQVVSSRTIGAAAQAHDHDKISMGYLPVGSTQWRKFRKICKEQMFSTLRLEESQGLRQDKLNELCEYVHKCSVNGRAVHTGEAAFITTLNLMSATLFSANFAEFDSDAVEELKESIGGVARIVALPNFGDYFPVLKPFDLQGVKRKAEIYFGKLLI</sequence>
<dbReference type="Proteomes" id="UP000826271">
    <property type="component" value="Unassembled WGS sequence"/>
</dbReference>
<comment type="caution">
    <text evidence="1">The sequence shown here is derived from an EMBL/GenBank/DDBJ whole genome shotgun (WGS) entry which is preliminary data.</text>
</comment>
<evidence type="ECO:0000313" key="1">
    <source>
        <dbReference type="EMBL" id="KAG8375410.1"/>
    </source>
</evidence>
<dbReference type="GO" id="GO:0005506">
    <property type="term" value="F:iron ion binding"/>
    <property type="evidence" value="ECO:0007669"/>
    <property type="project" value="InterPro"/>
</dbReference>
<keyword evidence="2" id="KW-1185">Reference proteome</keyword>
<dbReference type="PANTHER" id="PTHR24299">
    <property type="entry name" value="CYTOCHROME P450 FAMILY 1"/>
    <property type="match status" value="1"/>
</dbReference>
<dbReference type="EMBL" id="WHWC01000010">
    <property type="protein sequence ID" value="KAG8375410.1"/>
    <property type="molecule type" value="Genomic_DNA"/>
</dbReference>
<dbReference type="PANTHER" id="PTHR24299:SF59">
    <property type="entry name" value="CYTOCHROME P450 SUPERFAMILY PROTEIN"/>
    <property type="match status" value="1"/>
</dbReference>
<organism evidence="1 2">
    <name type="scientific">Buddleja alternifolia</name>
    <dbReference type="NCBI Taxonomy" id="168488"/>
    <lineage>
        <taxon>Eukaryota</taxon>
        <taxon>Viridiplantae</taxon>
        <taxon>Streptophyta</taxon>
        <taxon>Embryophyta</taxon>
        <taxon>Tracheophyta</taxon>
        <taxon>Spermatophyta</taxon>
        <taxon>Magnoliopsida</taxon>
        <taxon>eudicotyledons</taxon>
        <taxon>Gunneridae</taxon>
        <taxon>Pentapetalae</taxon>
        <taxon>asterids</taxon>
        <taxon>lamiids</taxon>
        <taxon>Lamiales</taxon>
        <taxon>Scrophulariaceae</taxon>
        <taxon>Buddlejeae</taxon>
        <taxon>Buddleja</taxon>
    </lineage>
</organism>
<dbReference type="GO" id="GO:0020037">
    <property type="term" value="F:heme binding"/>
    <property type="evidence" value="ECO:0007669"/>
    <property type="project" value="InterPro"/>
</dbReference>
<name>A0AAV6X224_9LAMI</name>
<dbReference type="Gene3D" id="1.10.630.10">
    <property type="entry name" value="Cytochrome P450"/>
    <property type="match status" value="1"/>
</dbReference>
<evidence type="ECO:0000313" key="2">
    <source>
        <dbReference type="Proteomes" id="UP000826271"/>
    </source>
</evidence>
<dbReference type="SUPFAM" id="SSF48264">
    <property type="entry name" value="Cytochrome P450"/>
    <property type="match status" value="1"/>
</dbReference>
<proteinExistence type="predicted"/>
<accession>A0AAV6X224</accession>
<protein>
    <recommendedName>
        <fullName evidence="3">Cytochrome P450</fullName>
    </recommendedName>
</protein>
<dbReference type="GO" id="GO:0016705">
    <property type="term" value="F:oxidoreductase activity, acting on paired donors, with incorporation or reduction of molecular oxygen"/>
    <property type="evidence" value="ECO:0007669"/>
    <property type="project" value="InterPro"/>
</dbReference>
<dbReference type="Pfam" id="PF00067">
    <property type="entry name" value="p450"/>
    <property type="match status" value="1"/>
</dbReference>
<dbReference type="InterPro" id="IPR001128">
    <property type="entry name" value="Cyt_P450"/>
</dbReference>
<evidence type="ECO:0008006" key="3">
    <source>
        <dbReference type="Google" id="ProtNLM"/>
    </source>
</evidence>
<dbReference type="InterPro" id="IPR036396">
    <property type="entry name" value="Cyt_P450_sf"/>
</dbReference>
<reference evidence="1" key="1">
    <citation type="submission" date="2019-10" db="EMBL/GenBank/DDBJ databases">
        <authorList>
            <person name="Zhang R."/>
            <person name="Pan Y."/>
            <person name="Wang J."/>
            <person name="Ma R."/>
            <person name="Yu S."/>
        </authorList>
    </citation>
    <scope>NUCLEOTIDE SEQUENCE</scope>
    <source>
        <strain evidence="1">LA-IB0</strain>
        <tissue evidence="1">Leaf</tissue>
    </source>
</reference>